<dbReference type="Proteomes" id="UP000308697">
    <property type="component" value="Unassembled WGS sequence"/>
</dbReference>
<dbReference type="EMBL" id="SUMB01000010">
    <property type="protein sequence ID" value="TJZ46252.1"/>
    <property type="molecule type" value="Genomic_DNA"/>
</dbReference>
<accession>A0A4U0MZS9</accession>
<comment type="caution">
    <text evidence="1">The sequence shown here is derived from an EMBL/GenBank/DDBJ whole genome shotgun (WGS) entry which is preliminary data.</text>
</comment>
<proteinExistence type="predicted"/>
<protein>
    <submittedName>
        <fullName evidence="1">Uncharacterized protein</fullName>
    </submittedName>
</protein>
<name>A0A4U0MZS9_9ACTN</name>
<dbReference type="RefSeq" id="WP_136742839.1">
    <property type="nucleotide sequence ID" value="NZ_SUMB01000010.1"/>
</dbReference>
<sequence>MTVLDVVSRLPDVPVLRDLCRSLAMLDAILSPDHLLRSYSFDRRWGPSQEMASMDNGQGDDFSLVLVPAGACLRGFDHESPMSPYAGDADGTWPGICDGIPDELRSAGITEPAFCDEDGLPRVTACVWRTPDSPVWRAGDIDFPQGHPDPDGSDRLFRLLLDPTPDAYHAFAQEYHGARPELSAVQHLYALRPLTPEIVMALNPEVTLDALSDDIESIGYPHSATPEGEDG</sequence>
<evidence type="ECO:0000313" key="1">
    <source>
        <dbReference type="EMBL" id="TJZ46252.1"/>
    </source>
</evidence>
<organism evidence="1 2">
    <name type="scientific">Streptomyces piniterrae</name>
    <dbReference type="NCBI Taxonomy" id="2571125"/>
    <lineage>
        <taxon>Bacteria</taxon>
        <taxon>Bacillati</taxon>
        <taxon>Actinomycetota</taxon>
        <taxon>Actinomycetes</taxon>
        <taxon>Kitasatosporales</taxon>
        <taxon>Streptomycetaceae</taxon>
        <taxon>Streptomyces</taxon>
    </lineage>
</organism>
<gene>
    <name evidence="1" type="ORF">FCH28_27565</name>
</gene>
<keyword evidence="2" id="KW-1185">Reference proteome</keyword>
<reference evidence="1 2" key="1">
    <citation type="submission" date="2019-04" db="EMBL/GenBank/DDBJ databases">
        <title>Streptomyces piniterrae sp. nov., a heliquinomycin-producing actinomycete isolated from rhizosphere soil of Pinus yunnanensis.</title>
        <authorList>
            <person name="Zhuang X."/>
            <person name="Zhao J."/>
        </authorList>
    </citation>
    <scope>NUCLEOTIDE SEQUENCE [LARGE SCALE GENOMIC DNA]</scope>
    <source>
        <strain evidence="2">jys28</strain>
    </source>
</reference>
<dbReference type="OrthoDB" id="361945at2"/>
<dbReference type="AlphaFoldDB" id="A0A4U0MZS9"/>
<evidence type="ECO:0000313" key="2">
    <source>
        <dbReference type="Proteomes" id="UP000308697"/>
    </source>
</evidence>